<name>A0A6J6DU41_9ZZZZ</name>
<keyword evidence="2" id="KW-1133">Transmembrane helix</keyword>
<dbReference type="InterPro" id="IPR043777">
    <property type="entry name" value="DUF5719"/>
</dbReference>
<gene>
    <name evidence="3" type="ORF">UFOPK1591_00956</name>
</gene>
<feature type="transmembrane region" description="Helical" evidence="2">
    <location>
        <begin position="12"/>
        <end position="36"/>
    </location>
</feature>
<evidence type="ECO:0000256" key="2">
    <source>
        <dbReference type="SAM" id="Phobius"/>
    </source>
</evidence>
<evidence type="ECO:0000256" key="1">
    <source>
        <dbReference type="SAM" id="MobiDB-lite"/>
    </source>
</evidence>
<feature type="region of interest" description="Disordered" evidence="1">
    <location>
        <begin position="370"/>
        <end position="410"/>
    </location>
</feature>
<evidence type="ECO:0000313" key="3">
    <source>
        <dbReference type="EMBL" id="CAB4564608.1"/>
    </source>
</evidence>
<feature type="compositionally biased region" description="Low complexity" evidence="1">
    <location>
        <begin position="373"/>
        <end position="388"/>
    </location>
</feature>
<sequence>MSRKTSVVRAGLTSVAGLVGIGVSGAVVLALCVIPFPVLAGTPASMLVDPTASTAVRVCPGPLLSVQTREGDATSFVGFQSPDIVSASSDDAVQERYLKVADAANENGTLAPVALSVEPPADASIPLITGVQSQSAVTDEMAGLAVTPCVEPEAESWLVGGATDLGQTTVVNLSNASTTDASVRIEVYGERGRIDPTGSNDVVVQAGTQSIVSLAALAPGLAAPVVRVTSSGGAIAASLQQTLVRTIVPSGLEIVEPGSGPNTTQIIAGVQLTGMAQFSDSEGGTVSTDEEPTVRVLATSAEPSDVVVTTIAEDGTTTEVKSTVPAGVVLQLPFNAVSDGTYSVVVTGTTPVVAAVRSVVGANASPFTERTIAPTSSSTPGASTAPGPSTAPSPESPPSDTTLPAPQPNPFDTIAGGDFAWYASTSSLSATTLVAVAATESALLTLFNAGEETQSVSLSSDATPDESISLEPGRFAVVSVVPGNVYQIDGALGIRAGVAYGGIGVVSATTVRAPSKLGSAIMVYPR</sequence>
<dbReference type="EMBL" id="CAEZTD010000071">
    <property type="protein sequence ID" value="CAB4564608.1"/>
    <property type="molecule type" value="Genomic_DNA"/>
</dbReference>
<keyword evidence="2" id="KW-0472">Membrane</keyword>
<dbReference type="AlphaFoldDB" id="A0A6J6DU41"/>
<accession>A0A6J6DU41</accession>
<reference evidence="3" key="1">
    <citation type="submission" date="2020-05" db="EMBL/GenBank/DDBJ databases">
        <authorList>
            <person name="Chiriac C."/>
            <person name="Salcher M."/>
            <person name="Ghai R."/>
            <person name="Kavagutti S V."/>
        </authorList>
    </citation>
    <scope>NUCLEOTIDE SEQUENCE</scope>
</reference>
<protein>
    <submittedName>
        <fullName evidence="3">Unannotated protein</fullName>
    </submittedName>
</protein>
<keyword evidence="2" id="KW-0812">Transmembrane</keyword>
<organism evidence="3">
    <name type="scientific">freshwater metagenome</name>
    <dbReference type="NCBI Taxonomy" id="449393"/>
    <lineage>
        <taxon>unclassified sequences</taxon>
        <taxon>metagenomes</taxon>
        <taxon>ecological metagenomes</taxon>
    </lineage>
</organism>
<dbReference type="Pfam" id="PF18986">
    <property type="entry name" value="DUF5719"/>
    <property type="match status" value="1"/>
</dbReference>
<proteinExistence type="predicted"/>